<keyword evidence="5" id="KW-0175">Coiled coil</keyword>
<dbReference type="STRING" id="550540.Fbal_2867"/>
<keyword evidence="4" id="KW-0472">Membrane</keyword>
<evidence type="ECO:0000256" key="5">
    <source>
        <dbReference type="SAM" id="Coils"/>
    </source>
</evidence>
<evidence type="ECO:0000256" key="2">
    <source>
        <dbReference type="ARBA" id="ARBA00022692"/>
    </source>
</evidence>
<dbReference type="PANTHER" id="PTHR30386">
    <property type="entry name" value="MEMBRANE FUSION SUBUNIT OF EMRAB-TOLC MULTIDRUG EFFLUX PUMP"/>
    <property type="match status" value="1"/>
</dbReference>
<dbReference type="Proteomes" id="UP000006683">
    <property type="component" value="Chromosome"/>
</dbReference>
<dbReference type="Gene3D" id="2.40.50.100">
    <property type="match status" value="1"/>
</dbReference>
<dbReference type="eggNOG" id="COG1566">
    <property type="taxonomic scope" value="Bacteria"/>
</dbReference>
<evidence type="ECO:0000259" key="7">
    <source>
        <dbReference type="Pfam" id="PF25885"/>
    </source>
</evidence>
<comment type="subcellular location">
    <subcellularLocation>
        <location evidence="1">Membrane</location>
        <topology evidence="1">Single-pass membrane protein</topology>
    </subcellularLocation>
</comment>
<dbReference type="KEGG" id="fbl:Fbal_2867"/>
<dbReference type="SUPFAM" id="SSF111369">
    <property type="entry name" value="HlyD-like secretion proteins"/>
    <property type="match status" value="3"/>
</dbReference>
<dbReference type="InterPro" id="IPR058792">
    <property type="entry name" value="Beta-barrel_RND_2"/>
</dbReference>
<evidence type="ECO:0000256" key="4">
    <source>
        <dbReference type="ARBA" id="ARBA00023136"/>
    </source>
</evidence>
<dbReference type="HOGENOM" id="CLU_018816_15_3_6"/>
<evidence type="ECO:0000259" key="8">
    <source>
        <dbReference type="Pfam" id="PF25954"/>
    </source>
</evidence>
<sequence>MSERQAPNDAKPEAPASPSETSAEATPPAEPEGKLVRNTSLSLLLLCTLIFVWYLGAERYTPNTDNARVRAYVLPLASQVAGRIDEIRVVNNQVVEQGEVVLRIEQERYQLAVRKAEADLALAGQEVGAGTANVASAQARLIEAVTNLNNIKADVARVLAVAEEGYVSQTDVDRARASLSNAQAGVDKAQADLEVAKQQAGIDDERNPKVQRALTALGQARLDLENTEVRAPRLGLVSNLRYDVGYYANPGQPLVTFISTRDVWVEAYLRENNLEHIAPGDPVEMVLDAAPGRVMKGEVVSVSYGVQFETGSAVGSLPDPVTTTGWLRDPERFPVLIRFTDEDSKGFRREGGQADIIIYTDQAWLLRGIGWAWIRLLSLISYVY</sequence>
<evidence type="ECO:0000256" key="6">
    <source>
        <dbReference type="SAM" id="MobiDB-lite"/>
    </source>
</evidence>
<dbReference type="AlphaFoldDB" id="E1SSR5"/>
<feature type="coiled-coil region" evidence="5">
    <location>
        <begin position="172"/>
        <end position="199"/>
    </location>
</feature>
<dbReference type="GO" id="GO:0016020">
    <property type="term" value="C:membrane"/>
    <property type="evidence" value="ECO:0007669"/>
    <property type="project" value="UniProtKB-SubCell"/>
</dbReference>
<dbReference type="Pfam" id="PF25954">
    <property type="entry name" value="Beta-barrel_RND_2"/>
    <property type="match status" value="1"/>
</dbReference>
<gene>
    <name evidence="9" type="ordered locus">Fbal_2867</name>
</gene>
<dbReference type="PANTHER" id="PTHR30386:SF26">
    <property type="entry name" value="TRANSPORT PROTEIN COMB"/>
    <property type="match status" value="1"/>
</dbReference>
<protein>
    <submittedName>
        <fullName evidence="9">Secretion protein HlyD family protein</fullName>
    </submittedName>
</protein>
<organism evidence="9 10">
    <name type="scientific">Ferrimonas balearica (strain DSM 9799 / CCM 4581 / KCTC 23876 / PAT)</name>
    <dbReference type="NCBI Taxonomy" id="550540"/>
    <lineage>
        <taxon>Bacteria</taxon>
        <taxon>Pseudomonadati</taxon>
        <taxon>Pseudomonadota</taxon>
        <taxon>Gammaproteobacteria</taxon>
        <taxon>Alteromonadales</taxon>
        <taxon>Ferrimonadaceae</taxon>
        <taxon>Ferrimonas</taxon>
    </lineage>
</organism>
<keyword evidence="3" id="KW-1133">Transmembrane helix</keyword>
<dbReference type="GeneID" id="67183091"/>
<dbReference type="InterPro" id="IPR050739">
    <property type="entry name" value="MFP"/>
</dbReference>
<dbReference type="RefSeq" id="WP_013346375.1">
    <property type="nucleotide sequence ID" value="NC_014541.1"/>
</dbReference>
<feature type="compositionally biased region" description="Low complexity" evidence="6">
    <location>
        <begin position="13"/>
        <end position="27"/>
    </location>
</feature>
<proteinExistence type="predicted"/>
<evidence type="ECO:0000256" key="1">
    <source>
        <dbReference type="ARBA" id="ARBA00004167"/>
    </source>
</evidence>
<dbReference type="Pfam" id="PF25885">
    <property type="entry name" value="HH_EMRA"/>
    <property type="match status" value="1"/>
</dbReference>
<evidence type="ECO:0000256" key="3">
    <source>
        <dbReference type="ARBA" id="ARBA00022989"/>
    </source>
</evidence>
<accession>E1SSR5</accession>
<evidence type="ECO:0000313" key="10">
    <source>
        <dbReference type="Proteomes" id="UP000006683"/>
    </source>
</evidence>
<keyword evidence="10" id="KW-1185">Reference proteome</keyword>
<feature type="domain" description="Multidrug export protein EmrA/FarA alpha-helical hairpin" evidence="7">
    <location>
        <begin position="110"/>
        <end position="227"/>
    </location>
</feature>
<feature type="region of interest" description="Disordered" evidence="6">
    <location>
        <begin position="1"/>
        <end position="33"/>
    </location>
</feature>
<reference evidence="9 10" key="1">
    <citation type="journal article" date="2010" name="Stand. Genomic Sci.">
        <title>Complete genome sequence of Ferrimonas balearica type strain (PAT).</title>
        <authorList>
            <person name="Nolan M."/>
            <person name="Sikorski J."/>
            <person name="Davenport K."/>
            <person name="Lucas S."/>
            <person name="Glavina Del Rio T."/>
            <person name="Tice H."/>
            <person name="Cheng J."/>
            <person name="Goodwin L."/>
            <person name="Pitluck S."/>
            <person name="Liolios K."/>
            <person name="Ivanova N."/>
            <person name="Mavromatis K."/>
            <person name="Ovchinnikova G."/>
            <person name="Pati A."/>
            <person name="Chen A."/>
            <person name="Palaniappan K."/>
            <person name="Land M."/>
            <person name="Hauser L."/>
            <person name="Chang Y."/>
            <person name="Jeffries C."/>
            <person name="Tapia R."/>
            <person name="Brettin T."/>
            <person name="Detter J."/>
            <person name="Han C."/>
            <person name="Yasawong M."/>
            <person name="Rohde M."/>
            <person name="Tindall B."/>
            <person name="Goker M."/>
            <person name="Woyke T."/>
            <person name="Bristow J."/>
            <person name="Eisen J."/>
            <person name="Markowitz V."/>
            <person name="Hugenholtz P."/>
            <person name="Kyrpides N."/>
            <person name="Klenk H."/>
            <person name="Lapidus A."/>
        </authorList>
    </citation>
    <scope>NUCLEOTIDE SEQUENCE [LARGE SCALE GENOMIC DNA]</scope>
    <source>
        <strain evidence="10">DSM 9799 / CCM 4581 / KCTC 23876 / PAT</strain>
    </source>
</reference>
<dbReference type="Gene3D" id="1.10.287.470">
    <property type="entry name" value="Helix hairpin bin"/>
    <property type="match status" value="1"/>
</dbReference>
<dbReference type="OrthoDB" id="8958519at2"/>
<dbReference type="EMBL" id="CP002209">
    <property type="protein sequence ID" value="ADN77069.1"/>
    <property type="molecule type" value="Genomic_DNA"/>
</dbReference>
<evidence type="ECO:0000313" key="9">
    <source>
        <dbReference type="EMBL" id="ADN77069.1"/>
    </source>
</evidence>
<keyword evidence="2" id="KW-0812">Transmembrane</keyword>
<feature type="domain" description="CusB-like beta-barrel" evidence="8">
    <location>
        <begin position="263"/>
        <end position="302"/>
    </location>
</feature>
<name>E1SSR5_FERBD</name>
<dbReference type="InterPro" id="IPR058633">
    <property type="entry name" value="EmrA/FarA_HH"/>
</dbReference>
<dbReference type="Gene3D" id="2.40.30.170">
    <property type="match status" value="1"/>
</dbReference>